<dbReference type="RefSeq" id="WP_380937829.1">
    <property type="nucleotide sequence ID" value="NZ_JBHUFC010000001.1"/>
</dbReference>
<dbReference type="Proteomes" id="UP001597283">
    <property type="component" value="Unassembled WGS sequence"/>
</dbReference>
<keyword evidence="3" id="KW-1185">Reference proteome</keyword>
<evidence type="ECO:0000313" key="3">
    <source>
        <dbReference type="Proteomes" id="UP001597283"/>
    </source>
</evidence>
<name>A0ABW4N7Y2_9SPHN</name>
<evidence type="ECO:0000256" key="1">
    <source>
        <dbReference type="SAM" id="Phobius"/>
    </source>
</evidence>
<keyword evidence="1" id="KW-0812">Transmembrane</keyword>
<organism evidence="2 3">
    <name type="scientific">Sphingomonas floccifaciens</name>
    <dbReference type="NCBI Taxonomy" id="1844115"/>
    <lineage>
        <taxon>Bacteria</taxon>
        <taxon>Pseudomonadati</taxon>
        <taxon>Pseudomonadota</taxon>
        <taxon>Alphaproteobacteria</taxon>
        <taxon>Sphingomonadales</taxon>
        <taxon>Sphingomonadaceae</taxon>
        <taxon>Sphingomonas</taxon>
    </lineage>
</organism>
<proteinExistence type="predicted"/>
<protein>
    <recommendedName>
        <fullName evidence="4">DUF2946 domain-containing protein</fullName>
    </recommendedName>
</protein>
<comment type="caution">
    <text evidence="2">The sequence shown here is derived from an EMBL/GenBank/DDBJ whole genome shotgun (WGS) entry which is preliminary data.</text>
</comment>
<evidence type="ECO:0000313" key="2">
    <source>
        <dbReference type="EMBL" id="MFD1786136.1"/>
    </source>
</evidence>
<keyword evidence="1" id="KW-1133">Transmembrane helix</keyword>
<feature type="transmembrane region" description="Helical" evidence="1">
    <location>
        <begin position="25"/>
        <end position="47"/>
    </location>
</feature>
<feature type="transmembrane region" description="Helical" evidence="1">
    <location>
        <begin position="107"/>
        <end position="126"/>
    </location>
</feature>
<evidence type="ECO:0008006" key="4">
    <source>
        <dbReference type="Google" id="ProtNLM"/>
    </source>
</evidence>
<keyword evidence="1" id="KW-0472">Membrane</keyword>
<dbReference type="EMBL" id="JBHUFC010000001">
    <property type="protein sequence ID" value="MFD1786136.1"/>
    <property type="molecule type" value="Genomic_DNA"/>
</dbReference>
<sequence>MTPGHVAGIRTHVQGVRHLLAHRRLVMVLCAAALVFKLLVPTGYMIAVDHGRLAIVACPGTAPAPQPIQMHGGHGGGHDTAKDHDKADQPCAFAGLSAAATGAIDPIQLVVLLAFVMALGLSRAALPSPATTARLRPPLRGPPIRL</sequence>
<gene>
    <name evidence="2" type="ORF">ACFSC3_00985</name>
</gene>
<accession>A0ABW4N7Y2</accession>
<reference evidence="3" key="1">
    <citation type="journal article" date="2019" name="Int. J. Syst. Evol. Microbiol.">
        <title>The Global Catalogue of Microorganisms (GCM) 10K type strain sequencing project: providing services to taxonomists for standard genome sequencing and annotation.</title>
        <authorList>
            <consortium name="The Broad Institute Genomics Platform"/>
            <consortium name="The Broad Institute Genome Sequencing Center for Infectious Disease"/>
            <person name="Wu L."/>
            <person name="Ma J."/>
        </authorList>
    </citation>
    <scope>NUCLEOTIDE SEQUENCE [LARGE SCALE GENOMIC DNA]</scope>
    <source>
        <strain evidence="3">Q85</strain>
    </source>
</reference>